<sequence length="724" mass="75795">MDASATFQVHIVDSIEWQVSAVVDVGPVRAGSADGWVVLRADGSVEWRTARTGYSVEYWVGEAGVRDGGKPTCLVVLDEVLRGSGTGEVAVGASDGRLSVYSVRRRRLLDEVPLGASGIVCMALQPMGSAVAAPSPAASDRPLACLACGCGDGRVQWVVATATSILPSSWSQTSDATAQSCTWHIERSVMLAPGTPQTAMAWHPHGRWLAVGDAAGAIRCVDAHGRVVAAMGALQRGGAPASITSIAVDPQHGHYVVSGDSTGCVCLWDMSSTTAAGHLLCEVGSIENMVGAVQALCALPGGMVVAGAADGGIGTLQRLPDGNSNSNNHNHTWVASRARSLHARGVRCIAAVTQLHTGSARGSSSYRPGHVVLSGGEDARLCVIGDLQRYIRHERVVQRVFPQRQPAVHDWQVQAVSGEVLVMYRQRVAIWSPVPSPDGAQQWRSTVQVTPRREDALAAAAYDADTRHLLLIGSDVSVRLFHRTAADAVQPVSLPAKVVRAGAGARAVVVARRGLFAALARDGTALQLIQLPISSTATAAAAAVLLQTVSLPDDPSGLCISADGDGAVGIGHASGRVIRVDVPETDTAGDLRVQTVRDGDGTCPVTAIAVCGRPPCVWCVDAQHALWRGDQEWMRLPAARHGVYYAVSATATSPHLLLCTSADALVAVDVHRRAVVWRAGPPRANILAGGWLSSPTAVVMVRRPWTAVASTALPDAVERKRYGT</sequence>
<protein>
    <submittedName>
        <fullName evidence="1">Uncharacterized protein</fullName>
    </submittedName>
</protein>
<dbReference type="GO" id="GO:0030686">
    <property type="term" value="C:90S preribosome"/>
    <property type="evidence" value="ECO:0007669"/>
    <property type="project" value="InterPro"/>
</dbReference>
<dbReference type="InterPro" id="IPR046351">
    <property type="entry name" value="UTP4"/>
</dbReference>
<dbReference type="Gene3D" id="2.130.10.10">
    <property type="entry name" value="YVTN repeat-like/Quinoprotein amine dehydrogenase"/>
    <property type="match status" value="1"/>
</dbReference>
<dbReference type="AlphaFoldDB" id="A0AAV9J1F1"/>
<name>A0AAV9J1F1_CYACA</name>
<dbReference type="GO" id="GO:0003723">
    <property type="term" value="F:RNA binding"/>
    <property type="evidence" value="ECO:0007669"/>
    <property type="project" value="TreeGrafter"/>
</dbReference>
<dbReference type="PANTHER" id="PTHR44163">
    <property type="entry name" value="U3 SMALL NUCLEOLAR RNA-ASSOCIATED PROTEIN 4 HOMOLOG"/>
    <property type="match status" value="1"/>
</dbReference>
<organism evidence="1 2">
    <name type="scientific">Cyanidium caldarium</name>
    <name type="common">Red alga</name>
    <dbReference type="NCBI Taxonomy" id="2771"/>
    <lineage>
        <taxon>Eukaryota</taxon>
        <taxon>Rhodophyta</taxon>
        <taxon>Bangiophyceae</taxon>
        <taxon>Cyanidiales</taxon>
        <taxon>Cyanidiaceae</taxon>
        <taxon>Cyanidium</taxon>
    </lineage>
</organism>
<reference evidence="1 2" key="1">
    <citation type="submission" date="2022-07" db="EMBL/GenBank/DDBJ databases">
        <title>Genome-wide signatures of adaptation to extreme environments.</title>
        <authorList>
            <person name="Cho C.H."/>
            <person name="Yoon H.S."/>
        </authorList>
    </citation>
    <scope>NUCLEOTIDE SEQUENCE [LARGE SCALE GENOMIC DNA]</scope>
    <source>
        <strain evidence="1 2">DBV 063 E5</strain>
    </source>
</reference>
<gene>
    <name evidence="1" type="ORF">CDCA_CDCA17G4467</name>
</gene>
<dbReference type="EMBL" id="JANCYW010000017">
    <property type="protein sequence ID" value="KAK4538442.1"/>
    <property type="molecule type" value="Genomic_DNA"/>
</dbReference>
<dbReference type="Proteomes" id="UP001301350">
    <property type="component" value="Unassembled WGS sequence"/>
</dbReference>
<dbReference type="InterPro" id="IPR001680">
    <property type="entry name" value="WD40_rpt"/>
</dbReference>
<dbReference type="SMART" id="SM00320">
    <property type="entry name" value="WD40"/>
    <property type="match status" value="3"/>
</dbReference>
<accession>A0AAV9J1F1</accession>
<keyword evidence="2" id="KW-1185">Reference proteome</keyword>
<evidence type="ECO:0000313" key="2">
    <source>
        <dbReference type="Proteomes" id="UP001301350"/>
    </source>
</evidence>
<dbReference type="GO" id="GO:0000462">
    <property type="term" value="P:maturation of SSU-rRNA from tricistronic rRNA transcript (SSU-rRNA, 5.8S rRNA, LSU-rRNA)"/>
    <property type="evidence" value="ECO:0007669"/>
    <property type="project" value="InterPro"/>
</dbReference>
<dbReference type="SUPFAM" id="SSF50998">
    <property type="entry name" value="Quinoprotein alcohol dehydrogenase-like"/>
    <property type="match status" value="1"/>
</dbReference>
<dbReference type="GO" id="GO:0034455">
    <property type="term" value="C:t-UTP complex"/>
    <property type="evidence" value="ECO:0007669"/>
    <property type="project" value="TreeGrafter"/>
</dbReference>
<dbReference type="InterPro" id="IPR011047">
    <property type="entry name" value="Quinoprotein_ADH-like_sf"/>
</dbReference>
<dbReference type="SUPFAM" id="SSF69322">
    <property type="entry name" value="Tricorn protease domain 2"/>
    <property type="match status" value="1"/>
</dbReference>
<dbReference type="InterPro" id="IPR015943">
    <property type="entry name" value="WD40/YVTN_repeat-like_dom_sf"/>
</dbReference>
<dbReference type="GO" id="GO:0032040">
    <property type="term" value="C:small-subunit processome"/>
    <property type="evidence" value="ECO:0007669"/>
    <property type="project" value="TreeGrafter"/>
</dbReference>
<proteinExistence type="predicted"/>
<evidence type="ECO:0000313" key="1">
    <source>
        <dbReference type="EMBL" id="KAK4538442.1"/>
    </source>
</evidence>
<dbReference type="PANTHER" id="PTHR44163:SF1">
    <property type="entry name" value="U3 SMALL NUCLEOLAR RNA-ASSOCIATED PROTEIN 4 HOMOLOG"/>
    <property type="match status" value="1"/>
</dbReference>
<comment type="caution">
    <text evidence="1">The sequence shown here is derived from an EMBL/GenBank/DDBJ whole genome shotgun (WGS) entry which is preliminary data.</text>
</comment>